<keyword evidence="3" id="KW-0597">Phosphoprotein</keyword>
<dbReference type="SMART" id="SM00388">
    <property type="entry name" value="HisKA"/>
    <property type="match status" value="1"/>
</dbReference>
<dbReference type="InterPro" id="IPR000700">
    <property type="entry name" value="PAS-assoc_C"/>
</dbReference>
<dbReference type="InterPro" id="IPR013655">
    <property type="entry name" value="PAS_fold_3"/>
</dbReference>
<feature type="domain" description="PAC" evidence="9">
    <location>
        <begin position="457"/>
        <end position="509"/>
    </location>
</feature>
<evidence type="ECO:0000259" key="9">
    <source>
        <dbReference type="PROSITE" id="PS50113"/>
    </source>
</evidence>
<evidence type="ECO:0000256" key="3">
    <source>
        <dbReference type="ARBA" id="ARBA00022553"/>
    </source>
</evidence>
<dbReference type="Pfam" id="PF08448">
    <property type="entry name" value="PAS_4"/>
    <property type="match status" value="1"/>
</dbReference>
<dbReference type="CDD" id="cd00130">
    <property type="entry name" value="PAS"/>
    <property type="match status" value="3"/>
</dbReference>
<evidence type="ECO:0000256" key="5">
    <source>
        <dbReference type="ARBA" id="ARBA00022777"/>
    </source>
</evidence>
<dbReference type="Gene3D" id="1.10.287.130">
    <property type="match status" value="1"/>
</dbReference>
<dbReference type="PANTHER" id="PTHR43304">
    <property type="entry name" value="PHYTOCHROME-LIKE PROTEIN CPH1"/>
    <property type="match status" value="1"/>
</dbReference>
<dbReference type="PROSITE" id="PS50109">
    <property type="entry name" value="HIS_KIN"/>
    <property type="match status" value="1"/>
</dbReference>
<dbReference type="Pfam" id="PF02518">
    <property type="entry name" value="HATPase_c"/>
    <property type="match status" value="1"/>
</dbReference>
<feature type="domain" description="PAS" evidence="8">
    <location>
        <begin position="251"/>
        <end position="310"/>
    </location>
</feature>
<feature type="domain" description="PAC" evidence="9">
    <location>
        <begin position="196"/>
        <end position="250"/>
    </location>
</feature>
<accession>A0ABQ2DA84</accession>
<dbReference type="SUPFAM" id="SSF47384">
    <property type="entry name" value="Homodimeric domain of signal transducing histidine kinase"/>
    <property type="match status" value="1"/>
</dbReference>
<sequence length="746" mass="85397">MNTEHLSFQEVQALEMVQALPFPAWMLSADGVHWVCNDSWLQHFPSGREGWLGLLPEDQHEDVRQLFQQGLAGTERFELLLNLMLPAAEIKKVQCWKAVMSPVIQKGHRTGWLGVFTEDQQRELQMLRSIVQSVPLGIGFVDQDLRFQVLNPHMLQYTLYPASAYLGQRFSEVYRGGQQEVEEAFRQILHTGGSLSNVEYQMEARDPALGRRQLQRSHFAVRDEAQNIIGVGSLLQDITEKKEAERQLQESQLFVQRIAETTPALIVLRDVQHNRMVYSNRYLGEMLGYSAEEAQQMTEAQIMGLLHPDELQEAHLQGQQRADLPDGESLEGEYRIRHKDGSWRWIYTRSTVFSRDALGQVSMVLSVNLDITERKRIEQELQESEQRFQLVADQAPVMIFMATPEQYCTFLNRSWLDFTGRTLEQDLGYGWAESIHPDDVERCLQVTREAHQKLIPFDLEMRVRRHDGVYRWLVNRGIPRITREGEFKGFIGALIDIDDRKQGEVSLMQSEALSRQLMEAQQRFLADASHELKTPLSSIQGNTEILMRYAHIPEEEKKEILSDIYRETARLGRLVSDLLQLARGDSGLGIRETEVPLHDVVLDVWRDLERIKPDHQFQLQDIDEVLLTGDHDRLKQLTLILLENAAKYTPKGGTLRMSLKQKGDGAELCIEDSGVGISVEDLPRVFERFFRADTSKHMGEDPGGTGLGLSIARWIAEQHEGSITLESEVGRGTTARVMLPIRPMEA</sequence>
<dbReference type="InterPro" id="IPR036890">
    <property type="entry name" value="HATPase_C_sf"/>
</dbReference>
<reference evidence="11" key="1">
    <citation type="journal article" date="2019" name="Int. J. Syst. Evol. Microbiol.">
        <title>The Global Catalogue of Microorganisms (GCM) 10K type strain sequencing project: providing services to taxonomists for standard genome sequencing and annotation.</title>
        <authorList>
            <consortium name="The Broad Institute Genomics Platform"/>
            <consortium name="The Broad Institute Genome Sequencing Center for Infectious Disease"/>
            <person name="Wu L."/>
            <person name="Ma J."/>
        </authorList>
    </citation>
    <scope>NUCLEOTIDE SEQUENCE [LARGE SCALE GENOMIC DNA]</scope>
    <source>
        <strain evidence="11">JCM 14370</strain>
    </source>
</reference>
<gene>
    <name evidence="10" type="ORF">GCM10008938_38740</name>
</gene>
<dbReference type="InterPro" id="IPR005467">
    <property type="entry name" value="His_kinase_dom"/>
</dbReference>
<feature type="domain" description="PAC" evidence="9">
    <location>
        <begin position="330"/>
        <end position="383"/>
    </location>
</feature>
<evidence type="ECO:0000313" key="10">
    <source>
        <dbReference type="EMBL" id="GGJ49000.1"/>
    </source>
</evidence>
<dbReference type="InterPro" id="IPR013656">
    <property type="entry name" value="PAS_4"/>
</dbReference>
<dbReference type="PROSITE" id="PS50113">
    <property type="entry name" value="PAC"/>
    <property type="match status" value="3"/>
</dbReference>
<keyword evidence="6" id="KW-0175">Coiled coil</keyword>
<dbReference type="PANTHER" id="PTHR43304:SF1">
    <property type="entry name" value="PAC DOMAIN-CONTAINING PROTEIN"/>
    <property type="match status" value="1"/>
</dbReference>
<comment type="catalytic activity">
    <reaction evidence="1">
        <text>ATP + protein L-histidine = ADP + protein N-phospho-L-histidine.</text>
        <dbReference type="EC" id="2.7.13.3"/>
    </reaction>
</comment>
<proteinExistence type="predicted"/>
<dbReference type="Gene3D" id="3.30.565.10">
    <property type="entry name" value="Histidine kinase-like ATPase, C-terminal domain"/>
    <property type="match status" value="1"/>
</dbReference>
<dbReference type="InterPro" id="IPR036097">
    <property type="entry name" value="HisK_dim/P_sf"/>
</dbReference>
<dbReference type="SMART" id="SM00086">
    <property type="entry name" value="PAC"/>
    <property type="match status" value="3"/>
</dbReference>
<dbReference type="InterPro" id="IPR004358">
    <property type="entry name" value="Sig_transdc_His_kin-like_C"/>
</dbReference>
<evidence type="ECO:0000256" key="6">
    <source>
        <dbReference type="SAM" id="Coils"/>
    </source>
</evidence>
<dbReference type="InterPro" id="IPR001610">
    <property type="entry name" value="PAC"/>
</dbReference>
<dbReference type="SUPFAM" id="SSF55785">
    <property type="entry name" value="PYP-like sensor domain (PAS domain)"/>
    <property type="match status" value="4"/>
</dbReference>
<dbReference type="InterPro" id="IPR003661">
    <property type="entry name" value="HisK_dim/P_dom"/>
</dbReference>
<dbReference type="Pfam" id="PF08447">
    <property type="entry name" value="PAS_3"/>
    <property type="match status" value="2"/>
</dbReference>
<dbReference type="Pfam" id="PF00512">
    <property type="entry name" value="HisKA"/>
    <property type="match status" value="1"/>
</dbReference>
<feature type="domain" description="Histidine kinase" evidence="7">
    <location>
        <begin position="527"/>
        <end position="743"/>
    </location>
</feature>
<dbReference type="NCBIfam" id="TIGR00229">
    <property type="entry name" value="sensory_box"/>
    <property type="match status" value="3"/>
</dbReference>
<dbReference type="InterPro" id="IPR052162">
    <property type="entry name" value="Sensor_kinase/Photoreceptor"/>
</dbReference>
<dbReference type="RefSeq" id="WP_189005552.1">
    <property type="nucleotide sequence ID" value="NZ_BMOD01000019.1"/>
</dbReference>
<dbReference type="EC" id="2.7.13.3" evidence="2"/>
<evidence type="ECO:0000256" key="2">
    <source>
        <dbReference type="ARBA" id="ARBA00012438"/>
    </source>
</evidence>
<evidence type="ECO:0000313" key="11">
    <source>
        <dbReference type="Proteomes" id="UP000632222"/>
    </source>
</evidence>
<dbReference type="InterPro" id="IPR035965">
    <property type="entry name" value="PAS-like_dom_sf"/>
</dbReference>
<dbReference type="InterPro" id="IPR003594">
    <property type="entry name" value="HATPase_dom"/>
</dbReference>
<dbReference type="PROSITE" id="PS50112">
    <property type="entry name" value="PAS"/>
    <property type="match status" value="2"/>
</dbReference>
<organism evidence="10 11">
    <name type="scientific">Deinococcus roseus</name>
    <dbReference type="NCBI Taxonomy" id="392414"/>
    <lineage>
        <taxon>Bacteria</taxon>
        <taxon>Thermotogati</taxon>
        <taxon>Deinococcota</taxon>
        <taxon>Deinococci</taxon>
        <taxon>Deinococcales</taxon>
        <taxon>Deinococcaceae</taxon>
        <taxon>Deinococcus</taxon>
    </lineage>
</organism>
<keyword evidence="5" id="KW-0418">Kinase</keyword>
<name>A0ABQ2DA84_9DEIO</name>
<evidence type="ECO:0000256" key="4">
    <source>
        <dbReference type="ARBA" id="ARBA00022679"/>
    </source>
</evidence>
<dbReference type="PRINTS" id="PR00344">
    <property type="entry name" value="BCTRLSENSOR"/>
</dbReference>
<keyword evidence="4" id="KW-0808">Transferase</keyword>
<dbReference type="Gene3D" id="3.30.450.20">
    <property type="entry name" value="PAS domain"/>
    <property type="match status" value="3"/>
</dbReference>
<feature type="coiled-coil region" evidence="6">
    <location>
        <begin position="367"/>
        <end position="394"/>
    </location>
</feature>
<dbReference type="CDD" id="cd00082">
    <property type="entry name" value="HisKA"/>
    <property type="match status" value="1"/>
</dbReference>
<dbReference type="InterPro" id="IPR000014">
    <property type="entry name" value="PAS"/>
</dbReference>
<keyword evidence="11" id="KW-1185">Reference proteome</keyword>
<dbReference type="EMBL" id="BMOD01000019">
    <property type="protein sequence ID" value="GGJ49000.1"/>
    <property type="molecule type" value="Genomic_DNA"/>
</dbReference>
<feature type="domain" description="PAS" evidence="8">
    <location>
        <begin position="384"/>
        <end position="454"/>
    </location>
</feature>
<protein>
    <recommendedName>
        <fullName evidence="2">histidine kinase</fullName>
        <ecNumber evidence="2">2.7.13.3</ecNumber>
    </recommendedName>
</protein>
<evidence type="ECO:0000259" key="7">
    <source>
        <dbReference type="PROSITE" id="PS50109"/>
    </source>
</evidence>
<evidence type="ECO:0000259" key="8">
    <source>
        <dbReference type="PROSITE" id="PS50112"/>
    </source>
</evidence>
<evidence type="ECO:0000256" key="1">
    <source>
        <dbReference type="ARBA" id="ARBA00000085"/>
    </source>
</evidence>
<dbReference type="Proteomes" id="UP000632222">
    <property type="component" value="Unassembled WGS sequence"/>
</dbReference>
<comment type="caution">
    <text evidence="10">The sequence shown here is derived from an EMBL/GenBank/DDBJ whole genome shotgun (WGS) entry which is preliminary data.</text>
</comment>
<dbReference type="SMART" id="SM00387">
    <property type="entry name" value="HATPase_c"/>
    <property type="match status" value="1"/>
</dbReference>
<dbReference type="SUPFAM" id="SSF55874">
    <property type="entry name" value="ATPase domain of HSP90 chaperone/DNA topoisomerase II/histidine kinase"/>
    <property type="match status" value="1"/>
</dbReference>
<dbReference type="SMART" id="SM00091">
    <property type="entry name" value="PAS"/>
    <property type="match status" value="4"/>
</dbReference>